<gene>
    <name evidence="7" type="ORF">FH972_005203</name>
</gene>
<evidence type="ECO:0000256" key="2">
    <source>
        <dbReference type="ARBA" id="ARBA00022618"/>
    </source>
</evidence>
<dbReference type="InterPro" id="IPR039361">
    <property type="entry name" value="Cyclin"/>
</dbReference>
<dbReference type="EMBL" id="CM017322">
    <property type="protein sequence ID" value="KAE8008714.1"/>
    <property type="molecule type" value="Genomic_DNA"/>
</dbReference>
<evidence type="ECO:0000313" key="7">
    <source>
        <dbReference type="EMBL" id="KAE8008714.1"/>
    </source>
</evidence>
<evidence type="ECO:0000313" key="8">
    <source>
        <dbReference type="Proteomes" id="UP000327013"/>
    </source>
</evidence>
<dbReference type="InterPro" id="IPR036915">
    <property type="entry name" value="Cyclin-like_sf"/>
</dbReference>
<feature type="domain" description="Cyclin N-terminal" evidence="6">
    <location>
        <begin position="38"/>
        <end position="106"/>
    </location>
</feature>
<dbReference type="Proteomes" id="UP000327013">
    <property type="component" value="Chromosome 2"/>
</dbReference>
<keyword evidence="3" id="KW-0195">Cyclin</keyword>
<dbReference type="GO" id="GO:0051301">
    <property type="term" value="P:cell division"/>
    <property type="evidence" value="ECO:0007669"/>
    <property type="project" value="UniProtKB-KW"/>
</dbReference>
<dbReference type="OrthoDB" id="1745195at2759"/>
<sequence length="116" mass="13471">MDALSSFFGSQSSSRNRWSYDSLKNLGQISPAVQTHLKQKSSRVSSNYMALQFDINEKMRAILIDWFIEVHYKFQLMEETLFLTVNLVDRFLERQTVPRKKLQLVGGDIHAFGLQV</sequence>
<dbReference type="AlphaFoldDB" id="A0A5N6QNX2"/>
<dbReference type="Gene3D" id="1.10.472.10">
    <property type="entry name" value="Cyclin-like"/>
    <property type="match status" value="1"/>
</dbReference>
<name>A0A5N6QNX2_9ROSI</name>
<proteinExistence type="predicted"/>
<keyword evidence="2" id="KW-0132">Cell division</keyword>
<evidence type="ECO:0000256" key="4">
    <source>
        <dbReference type="ARBA" id="ARBA00023306"/>
    </source>
</evidence>
<protein>
    <recommendedName>
        <fullName evidence="5">B-like cyclin</fullName>
    </recommendedName>
</protein>
<evidence type="ECO:0000256" key="3">
    <source>
        <dbReference type="ARBA" id="ARBA00023127"/>
    </source>
</evidence>
<evidence type="ECO:0000256" key="1">
    <source>
        <dbReference type="ARBA" id="ARBA00011177"/>
    </source>
</evidence>
<keyword evidence="4" id="KW-0131">Cell cycle</keyword>
<dbReference type="InterPro" id="IPR006671">
    <property type="entry name" value="Cyclin_N"/>
</dbReference>
<evidence type="ECO:0000259" key="6">
    <source>
        <dbReference type="Pfam" id="PF00134"/>
    </source>
</evidence>
<evidence type="ECO:0000256" key="5">
    <source>
        <dbReference type="ARBA" id="ARBA00032263"/>
    </source>
</evidence>
<accession>A0A5N6QNX2</accession>
<dbReference type="SUPFAM" id="SSF47954">
    <property type="entry name" value="Cyclin-like"/>
    <property type="match status" value="1"/>
</dbReference>
<dbReference type="Pfam" id="PF00134">
    <property type="entry name" value="Cyclin_N"/>
    <property type="match status" value="1"/>
</dbReference>
<comment type="subunit">
    <text evidence="1">Interacts with the CDC2 protein kinase to form a serine/threonine kinase holoenzyme complex also known as maturation promoting factor (MPF). The cyclin subunit imparts substrate specificity to the complex.</text>
</comment>
<keyword evidence="8" id="KW-1185">Reference proteome</keyword>
<reference evidence="7 8" key="1">
    <citation type="submission" date="2019-06" db="EMBL/GenBank/DDBJ databases">
        <title>A chromosomal-level reference genome of Carpinus fangiana (Coryloideae, Betulaceae).</title>
        <authorList>
            <person name="Yang X."/>
            <person name="Wang Z."/>
            <person name="Zhang L."/>
            <person name="Hao G."/>
            <person name="Liu J."/>
            <person name="Yang Y."/>
        </authorList>
    </citation>
    <scope>NUCLEOTIDE SEQUENCE [LARGE SCALE GENOMIC DNA]</scope>
    <source>
        <strain evidence="7">Cfa_2016G</strain>
        <tissue evidence="7">Leaf</tissue>
    </source>
</reference>
<dbReference type="FunFam" id="1.10.472.10:FF:000001">
    <property type="entry name" value="G2/mitotic-specific cyclin"/>
    <property type="match status" value="1"/>
</dbReference>
<organism evidence="7 8">
    <name type="scientific">Carpinus fangiana</name>
    <dbReference type="NCBI Taxonomy" id="176857"/>
    <lineage>
        <taxon>Eukaryota</taxon>
        <taxon>Viridiplantae</taxon>
        <taxon>Streptophyta</taxon>
        <taxon>Embryophyta</taxon>
        <taxon>Tracheophyta</taxon>
        <taxon>Spermatophyta</taxon>
        <taxon>Magnoliopsida</taxon>
        <taxon>eudicotyledons</taxon>
        <taxon>Gunneridae</taxon>
        <taxon>Pentapetalae</taxon>
        <taxon>rosids</taxon>
        <taxon>fabids</taxon>
        <taxon>Fagales</taxon>
        <taxon>Betulaceae</taxon>
        <taxon>Carpinus</taxon>
    </lineage>
</organism>
<dbReference type="PANTHER" id="PTHR10177">
    <property type="entry name" value="CYCLINS"/>
    <property type="match status" value="1"/>
</dbReference>